<reference evidence="2" key="1">
    <citation type="submission" date="2014-05" db="EMBL/GenBank/DDBJ databases">
        <title>The transcriptome of the halophilic microalga Tetraselmis sp. GSL018 isolated from the Great Salt Lake, Utah.</title>
        <authorList>
            <person name="Jinkerson R.E."/>
            <person name="D'Adamo S."/>
            <person name="Posewitz M.C."/>
        </authorList>
    </citation>
    <scope>NUCLEOTIDE SEQUENCE</scope>
    <source>
        <strain evidence="2">GSL018</strain>
    </source>
</reference>
<gene>
    <name evidence="2" type="ORF">TSPGSL018_9714</name>
</gene>
<dbReference type="InterPro" id="IPR018790">
    <property type="entry name" value="DUF2358"/>
</dbReference>
<dbReference type="EMBL" id="GBEZ01018415">
    <property type="protein sequence ID" value="JAC68017.1"/>
    <property type="molecule type" value="Transcribed_RNA"/>
</dbReference>
<organism evidence="2">
    <name type="scientific">Tetraselmis sp. GSL018</name>
    <dbReference type="NCBI Taxonomy" id="582737"/>
    <lineage>
        <taxon>Eukaryota</taxon>
        <taxon>Viridiplantae</taxon>
        <taxon>Chlorophyta</taxon>
        <taxon>core chlorophytes</taxon>
        <taxon>Chlorodendrophyceae</taxon>
        <taxon>Chlorodendrales</taxon>
        <taxon>Chlorodendraceae</taxon>
        <taxon>Tetraselmis</taxon>
    </lineage>
</organism>
<proteinExistence type="predicted"/>
<evidence type="ECO:0000256" key="1">
    <source>
        <dbReference type="SAM" id="Phobius"/>
    </source>
</evidence>
<keyword evidence="1" id="KW-0472">Membrane</keyword>
<keyword evidence="1" id="KW-1133">Transmembrane helix</keyword>
<evidence type="ECO:0000313" key="2">
    <source>
        <dbReference type="EMBL" id="JAC68017.1"/>
    </source>
</evidence>
<accession>A0A061R524</accession>
<name>A0A061R524_9CHLO</name>
<sequence>MGLHPGGYRSPPYLTEESLLAEDVAYSNALWECRGRDQYLNAIGSARRRQKRMLPRVQYDVLQVSRLSAAELRIRWSISWVPPSLERLVSLGEALPWITVKYVDILDRLEQESRFTWSAFARFLARAVFRGEVRIPLAVILGSTSMQMSGETGDDSSVKVCRIVETWEIVALVRSLRLKNRRAARDTAEFMDTYQPPWMSFPDWEELVSAKVDLSDVPGANPLDVEGIDEGTVDSISDFLFLLTVAVLIVGGAAAYVVYVRIMQEQGQF</sequence>
<dbReference type="Pfam" id="PF10184">
    <property type="entry name" value="DUF2358"/>
    <property type="match status" value="1"/>
</dbReference>
<keyword evidence="1" id="KW-0812">Transmembrane</keyword>
<dbReference type="AlphaFoldDB" id="A0A061R524"/>
<protein>
    <submittedName>
        <fullName evidence="2">Uncharacterized protein</fullName>
    </submittedName>
</protein>
<feature type="transmembrane region" description="Helical" evidence="1">
    <location>
        <begin position="239"/>
        <end position="259"/>
    </location>
</feature>